<accession>D5DRZ0</accession>
<dbReference type="eggNOG" id="ENOG5033AWK">
    <property type="taxonomic scope" value="Bacteria"/>
</dbReference>
<evidence type="ECO:0008006" key="3">
    <source>
        <dbReference type="Google" id="ProtNLM"/>
    </source>
</evidence>
<proteinExistence type="predicted"/>
<evidence type="ECO:0000313" key="1">
    <source>
        <dbReference type="EMBL" id="ADE69353.1"/>
    </source>
</evidence>
<reference evidence="1 2" key="1">
    <citation type="journal article" date="2011" name="J. Bacteriol.">
        <title>Genome sequences of the biotechnologically important Bacillus megaterium strains QM B1551 and DSM319.</title>
        <authorList>
            <person name="Eppinger M."/>
            <person name="Bunk B."/>
            <person name="Johns M.A."/>
            <person name="Edirisinghe J.N."/>
            <person name="Kutumbaka K.K."/>
            <person name="Koenig S.S."/>
            <person name="Huot Creasy H."/>
            <person name="Rosovitz M.J."/>
            <person name="Riley D.R."/>
            <person name="Daugherty S."/>
            <person name="Martin M."/>
            <person name="Elbourne L.D."/>
            <person name="Paulsen I."/>
            <person name="Biedendieck R."/>
            <person name="Braun C."/>
            <person name="Grayburn S."/>
            <person name="Dhingra S."/>
            <person name="Lukyanchuk V."/>
            <person name="Ball B."/>
            <person name="Ul-Qamar R."/>
            <person name="Seibel J."/>
            <person name="Bremer E."/>
            <person name="Jahn D."/>
            <person name="Ravel J."/>
            <person name="Vary P.S."/>
        </authorList>
    </citation>
    <scope>NUCLEOTIDE SEQUENCE [LARGE SCALE GENOMIC DNA]</scope>
    <source>
        <strain evidence="2">ATCC 12872 / QMB1551</strain>
    </source>
</reference>
<dbReference type="Proteomes" id="UP000000935">
    <property type="component" value="Chromosome"/>
</dbReference>
<evidence type="ECO:0000313" key="2">
    <source>
        <dbReference type="Proteomes" id="UP000000935"/>
    </source>
</evidence>
<dbReference type="STRING" id="545693.BMQ_2330"/>
<dbReference type="HOGENOM" id="CLU_166888_0_0_9"/>
<dbReference type="AlphaFoldDB" id="D5DRZ0"/>
<name>D5DRZ0_PRIM1</name>
<organism evidence="1 2">
    <name type="scientific">Priestia megaterium (strain ATCC 12872 / QMB1551)</name>
    <name type="common">Bacillus megaterium</name>
    <dbReference type="NCBI Taxonomy" id="545693"/>
    <lineage>
        <taxon>Bacteria</taxon>
        <taxon>Bacillati</taxon>
        <taxon>Bacillota</taxon>
        <taxon>Bacilli</taxon>
        <taxon>Bacillales</taxon>
        <taxon>Bacillaceae</taxon>
        <taxon>Priestia</taxon>
    </lineage>
</organism>
<keyword evidence="2" id="KW-1185">Reference proteome</keyword>
<sequence>MSGAISIISIIPYTYVERKIKRTQKVTIQHSKDMCLYTDNIQTENDCFHINSIFDISYKCVSKESGFLYLHTNQGMFAYTIHTDPAAFIAAYKDIKKKG</sequence>
<dbReference type="KEGG" id="bmq:BMQ_2330"/>
<dbReference type="EMBL" id="CP001983">
    <property type="protein sequence ID" value="ADE69353.1"/>
    <property type="molecule type" value="Genomic_DNA"/>
</dbReference>
<gene>
    <name evidence="1" type="ordered locus">BMQ_2330</name>
</gene>
<protein>
    <recommendedName>
        <fullName evidence="3">3-isopropylmalate dehydratase</fullName>
    </recommendedName>
</protein>